<gene>
    <name evidence="1" type="ORF">Adt_13284</name>
</gene>
<reference evidence="2" key="1">
    <citation type="submission" date="2024-07" db="EMBL/GenBank/DDBJ databases">
        <title>Two chromosome-level genome assemblies of Korean endemic species Abeliophyllum distichum and Forsythia ovata (Oleaceae).</title>
        <authorList>
            <person name="Jang H."/>
        </authorList>
    </citation>
    <scope>NUCLEOTIDE SEQUENCE [LARGE SCALE GENOMIC DNA]</scope>
</reference>
<keyword evidence="2" id="KW-1185">Reference proteome</keyword>
<organism evidence="1 2">
    <name type="scientific">Abeliophyllum distichum</name>
    <dbReference type="NCBI Taxonomy" id="126358"/>
    <lineage>
        <taxon>Eukaryota</taxon>
        <taxon>Viridiplantae</taxon>
        <taxon>Streptophyta</taxon>
        <taxon>Embryophyta</taxon>
        <taxon>Tracheophyta</taxon>
        <taxon>Spermatophyta</taxon>
        <taxon>Magnoliopsida</taxon>
        <taxon>eudicotyledons</taxon>
        <taxon>Gunneridae</taxon>
        <taxon>Pentapetalae</taxon>
        <taxon>asterids</taxon>
        <taxon>lamiids</taxon>
        <taxon>Lamiales</taxon>
        <taxon>Oleaceae</taxon>
        <taxon>Forsythieae</taxon>
        <taxon>Abeliophyllum</taxon>
    </lineage>
</organism>
<proteinExistence type="predicted"/>
<accession>A0ABD1TWC9</accession>
<dbReference type="Proteomes" id="UP001604336">
    <property type="component" value="Unassembled WGS sequence"/>
</dbReference>
<sequence>MEMGGSRHKRCIKKLHGFWRWYEILCRNRFHKVQMAVFLHCLVTKYTWQAIKGGDIVQTPGLQFPNGFHVEENVFATRIVYTFCYLKCVFSNWILCSSDTWIHCNPRMWTWLLIYASFTSFIGRLPFG</sequence>
<comment type="caution">
    <text evidence="1">The sequence shown here is derived from an EMBL/GenBank/DDBJ whole genome shotgun (WGS) entry which is preliminary data.</text>
</comment>
<evidence type="ECO:0000313" key="1">
    <source>
        <dbReference type="EMBL" id="KAL2517037.1"/>
    </source>
</evidence>
<protein>
    <submittedName>
        <fullName evidence="1">Uncharacterized protein</fullName>
    </submittedName>
</protein>
<name>A0ABD1TWC9_9LAMI</name>
<dbReference type="AlphaFoldDB" id="A0ABD1TWC9"/>
<evidence type="ECO:0000313" key="2">
    <source>
        <dbReference type="Proteomes" id="UP001604336"/>
    </source>
</evidence>
<dbReference type="EMBL" id="JBFOLK010000004">
    <property type="protein sequence ID" value="KAL2517037.1"/>
    <property type="molecule type" value="Genomic_DNA"/>
</dbReference>